<dbReference type="EMBL" id="ML975172">
    <property type="protein sequence ID" value="KAF1809538.1"/>
    <property type="molecule type" value="Genomic_DNA"/>
</dbReference>
<sequence length="157" mass="17823">MVIDTSGLEIVLHNPIPRFVIESESNPAKCLASREPIRIVWGMGDIQNGVAKWHETHPLLDLIKVTSLGSGTCSMETTYPTTRATLLLKLDSTRKRLAEASEGQVKIWRKREILKAKLEKLPKEKTRKEESELTNEQQKFRDREEAFCGGLDAVTHR</sequence>
<reference evidence="3" key="2">
    <citation type="submission" date="2020-04" db="EMBL/GenBank/DDBJ databases">
        <authorList>
            <consortium name="NCBI Genome Project"/>
        </authorList>
    </citation>
    <scope>NUCLEOTIDE SEQUENCE</scope>
    <source>
        <strain evidence="3">CBS 781.70</strain>
    </source>
</reference>
<evidence type="ECO:0000313" key="2">
    <source>
        <dbReference type="Proteomes" id="UP000504638"/>
    </source>
</evidence>
<evidence type="ECO:0000313" key="3">
    <source>
        <dbReference type="RefSeq" id="XP_033531169.1"/>
    </source>
</evidence>
<reference evidence="1 3" key="1">
    <citation type="submission" date="2020-01" db="EMBL/GenBank/DDBJ databases">
        <authorList>
            <consortium name="DOE Joint Genome Institute"/>
            <person name="Haridas S."/>
            <person name="Albert R."/>
            <person name="Binder M."/>
            <person name="Bloem J."/>
            <person name="Labutti K."/>
            <person name="Salamov A."/>
            <person name="Andreopoulos B."/>
            <person name="Baker S.E."/>
            <person name="Barry K."/>
            <person name="Bills G."/>
            <person name="Bluhm B.H."/>
            <person name="Cannon C."/>
            <person name="Castanera R."/>
            <person name="Culley D.E."/>
            <person name="Daum C."/>
            <person name="Ezra D."/>
            <person name="Gonzalez J.B."/>
            <person name="Henrissat B."/>
            <person name="Kuo A."/>
            <person name="Liang C."/>
            <person name="Lipzen A."/>
            <person name="Lutzoni F."/>
            <person name="Magnuson J."/>
            <person name="Mondo S."/>
            <person name="Nolan M."/>
            <person name="Ohm R."/>
            <person name="Pangilinan J."/>
            <person name="Park H.-J."/>
            <person name="Ramirez L."/>
            <person name="Alfaro M."/>
            <person name="Sun H."/>
            <person name="Tritt A."/>
            <person name="Yoshinaga Y."/>
            <person name="Zwiers L.-H."/>
            <person name="Turgeon B.G."/>
            <person name="Goodwin S.B."/>
            <person name="Spatafora J.W."/>
            <person name="Crous P.W."/>
            <person name="Grigoriev I.V."/>
        </authorList>
    </citation>
    <scope>NUCLEOTIDE SEQUENCE</scope>
    <source>
        <strain evidence="1 3">CBS 781.70</strain>
    </source>
</reference>
<organism evidence="1">
    <name type="scientific">Eremomyces bilateralis CBS 781.70</name>
    <dbReference type="NCBI Taxonomy" id="1392243"/>
    <lineage>
        <taxon>Eukaryota</taxon>
        <taxon>Fungi</taxon>
        <taxon>Dikarya</taxon>
        <taxon>Ascomycota</taxon>
        <taxon>Pezizomycotina</taxon>
        <taxon>Dothideomycetes</taxon>
        <taxon>Dothideomycetes incertae sedis</taxon>
        <taxon>Eremomycetales</taxon>
        <taxon>Eremomycetaceae</taxon>
        <taxon>Eremomyces</taxon>
    </lineage>
</organism>
<dbReference type="Proteomes" id="UP000504638">
    <property type="component" value="Unplaced"/>
</dbReference>
<name>A0A6G1FV04_9PEZI</name>
<dbReference type="GeneID" id="54418835"/>
<proteinExistence type="predicted"/>
<keyword evidence="2" id="KW-1185">Reference proteome</keyword>
<accession>A0A6G1FV04</accession>
<evidence type="ECO:0000313" key="1">
    <source>
        <dbReference type="EMBL" id="KAF1809538.1"/>
    </source>
</evidence>
<reference evidence="3" key="3">
    <citation type="submission" date="2025-04" db="UniProtKB">
        <authorList>
            <consortium name="RefSeq"/>
        </authorList>
    </citation>
    <scope>IDENTIFICATION</scope>
    <source>
        <strain evidence="3">CBS 781.70</strain>
    </source>
</reference>
<dbReference type="AlphaFoldDB" id="A0A6G1FV04"/>
<dbReference type="RefSeq" id="XP_033531169.1">
    <property type="nucleotide sequence ID" value="XM_033678265.1"/>
</dbReference>
<protein>
    <submittedName>
        <fullName evidence="1 3">Uncharacterized protein</fullName>
    </submittedName>
</protein>
<gene>
    <name evidence="1 3" type="ORF">P152DRAFT_451984</name>
</gene>